<evidence type="ECO:0000259" key="7">
    <source>
        <dbReference type="Pfam" id="PF10035"/>
    </source>
</evidence>
<keyword evidence="4 6" id="KW-1133">Transmembrane helix</keyword>
<keyword evidence="2" id="KW-1003">Cell membrane</keyword>
<dbReference type="PIRSF" id="PIRSF006483">
    <property type="entry name" value="Membrane_protein_YitT"/>
    <property type="match status" value="1"/>
</dbReference>
<evidence type="ECO:0000256" key="4">
    <source>
        <dbReference type="ARBA" id="ARBA00022989"/>
    </source>
</evidence>
<dbReference type="CDD" id="cd16380">
    <property type="entry name" value="YitT_C"/>
    <property type="match status" value="1"/>
</dbReference>
<evidence type="ECO:0000256" key="2">
    <source>
        <dbReference type="ARBA" id="ARBA00022475"/>
    </source>
</evidence>
<dbReference type="PANTHER" id="PTHR33545">
    <property type="entry name" value="UPF0750 MEMBRANE PROTEIN YITT-RELATED"/>
    <property type="match status" value="1"/>
</dbReference>
<evidence type="ECO:0000256" key="5">
    <source>
        <dbReference type="ARBA" id="ARBA00023136"/>
    </source>
</evidence>
<feature type="transmembrane region" description="Helical" evidence="6">
    <location>
        <begin position="128"/>
        <end position="150"/>
    </location>
</feature>
<dbReference type="InterPro" id="IPR015867">
    <property type="entry name" value="N-reg_PII/ATP_PRibTrfase_C"/>
</dbReference>
<dbReference type="GO" id="GO:0005886">
    <property type="term" value="C:plasma membrane"/>
    <property type="evidence" value="ECO:0007669"/>
    <property type="project" value="UniProtKB-SubCell"/>
</dbReference>
<sequence length="313" mass="34903">MNFLQNNSKTNFSKSIIKSILNTKTIKDLFFIALGASIYAFSLDAINIKNQLADGGISGVTLLLRYWFKINPGISTLVLNIPLIIIGYKYMGRRMLILTIWGTSCLSFFLNFWLHTPFIHQINLDHDLFLAGLLTGLLSGLGIGIVFKFGGTTGGTDIIARILELKLGIPIGKTLLGLDVLVLGISLSYLDTKHMLYTLVGSYFLAKIADYVQEGSYAAKGVIIISDKYLDIAKMINLNLDRGYTYLLAEGGYQNDTKKIIYCVVSPRELSNLKSIVLNEDKKAFVSIIDVHETLGEGFTYLRKKNNIFQQFK</sequence>
<name>A0A6G7B9D5_9LACO</name>
<dbReference type="InterPro" id="IPR051461">
    <property type="entry name" value="UPF0750_membrane"/>
</dbReference>
<dbReference type="InterPro" id="IPR019264">
    <property type="entry name" value="DUF2179"/>
</dbReference>
<dbReference type="EMBL" id="CP049228">
    <property type="protein sequence ID" value="QIH23774.1"/>
    <property type="molecule type" value="Genomic_DNA"/>
</dbReference>
<dbReference type="Pfam" id="PF10035">
    <property type="entry name" value="DUF2179"/>
    <property type="match status" value="1"/>
</dbReference>
<evidence type="ECO:0000256" key="1">
    <source>
        <dbReference type="ARBA" id="ARBA00004651"/>
    </source>
</evidence>
<feature type="domain" description="DUF2179" evidence="7">
    <location>
        <begin position="242"/>
        <end position="296"/>
    </location>
</feature>
<dbReference type="AlphaFoldDB" id="A0A6G7B9D5"/>
<dbReference type="Pfam" id="PF02588">
    <property type="entry name" value="YitT_membrane"/>
    <property type="match status" value="1"/>
</dbReference>
<comment type="subcellular location">
    <subcellularLocation>
        <location evidence="1">Cell membrane</location>
        <topology evidence="1">Multi-pass membrane protein</topology>
    </subcellularLocation>
</comment>
<keyword evidence="5 6" id="KW-0472">Membrane</keyword>
<accession>A0A6G7B9D5</accession>
<proteinExistence type="predicted"/>
<evidence type="ECO:0000256" key="3">
    <source>
        <dbReference type="ARBA" id="ARBA00022692"/>
    </source>
</evidence>
<feature type="transmembrane region" description="Helical" evidence="6">
    <location>
        <begin position="29"/>
        <end position="46"/>
    </location>
</feature>
<evidence type="ECO:0000256" key="6">
    <source>
        <dbReference type="SAM" id="Phobius"/>
    </source>
</evidence>
<feature type="transmembrane region" description="Helical" evidence="6">
    <location>
        <begin position="66"/>
        <end position="88"/>
    </location>
</feature>
<keyword evidence="3 6" id="KW-0812">Transmembrane</keyword>
<dbReference type="Proteomes" id="UP000501676">
    <property type="component" value="Chromosome"/>
</dbReference>
<dbReference type="Gene3D" id="3.30.70.120">
    <property type="match status" value="1"/>
</dbReference>
<dbReference type="InterPro" id="IPR003740">
    <property type="entry name" value="YitT"/>
</dbReference>
<evidence type="ECO:0000313" key="9">
    <source>
        <dbReference type="Proteomes" id="UP000501676"/>
    </source>
</evidence>
<dbReference type="PANTHER" id="PTHR33545:SF10">
    <property type="entry name" value="UPF0750 MEMBRANE PROTEIN YPJC"/>
    <property type="match status" value="1"/>
</dbReference>
<feature type="transmembrane region" description="Helical" evidence="6">
    <location>
        <begin position="95"/>
        <end position="116"/>
    </location>
</feature>
<gene>
    <name evidence="8" type="ORF">G6Z83_03485</name>
</gene>
<organism evidence="8 9">
    <name type="scientific">Lactobacillus iners</name>
    <dbReference type="NCBI Taxonomy" id="147802"/>
    <lineage>
        <taxon>Bacteria</taxon>
        <taxon>Bacillati</taxon>
        <taxon>Bacillota</taxon>
        <taxon>Bacilli</taxon>
        <taxon>Lactobacillales</taxon>
        <taxon>Lactobacillaceae</taxon>
        <taxon>Lactobacillus</taxon>
    </lineage>
</organism>
<reference evidence="8 9" key="1">
    <citation type="submission" date="2020-02" db="EMBL/GenBank/DDBJ databases">
        <title>Complete genome sequences of six Lactobacillus iners strains isolated from the human vagina.</title>
        <authorList>
            <person name="France M.T."/>
            <person name="Rutt L."/>
            <person name="Narina S."/>
            <person name="Arbaugh S."/>
            <person name="Humphrys M.S."/>
            <person name="Ma B."/>
            <person name="Hayward M.R."/>
            <person name="Relman D."/>
            <person name="Kwon D.S."/>
            <person name="Ravel J."/>
        </authorList>
    </citation>
    <scope>NUCLEOTIDE SEQUENCE [LARGE SCALE GENOMIC DNA]</scope>
    <source>
        <strain evidence="8 9">C0210C1</strain>
    </source>
</reference>
<protein>
    <submittedName>
        <fullName evidence="8">YitT family protein</fullName>
    </submittedName>
</protein>
<dbReference type="RefSeq" id="WP_164823988.1">
    <property type="nucleotide sequence ID" value="NZ_CP049228.1"/>
</dbReference>
<evidence type="ECO:0000313" key="8">
    <source>
        <dbReference type="EMBL" id="QIH23774.1"/>
    </source>
</evidence>